<sequence length="135" mass="13963">MKHALIAASLVLVAGTAVGCGDGGSGGAPSDASEKEFCANFESIAKDITALGADAKPADIVKALKDAGTKLEDTGTPKGISDDERKGFELEVQKIGELPDDASTEDVSNLAEDLSKDEQAQVQAFDDYVSKTCQQ</sequence>
<comment type="caution">
    <text evidence="3">The sequence shown here is derived from an EMBL/GenBank/DDBJ whole genome shotgun (WGS) entry which is preliminary data.</text>
</comment>
<accession>A0A7W3J3B1</accession>
<evidence type="ECO:0000256" key="2">
    <source>
        <dbReference type="SAM" id="SignalP"/>
    </source>
</evidence>
<dbReference type="Proteomes" id="UP000580910">
    <property type="component" value="Unassembled WGS sequence"/>
</dbReference>
<proteinExistence type="predicted"/>
<gene>
    <name evidence="3" type="ORF">FB382_003823</name>
</gene>
<dbReference type="PROSITE" id="PS51257">
    <property type="entry name" value="PROKAR_LIPOPROTEIN"/>
    <property type="match status" value="1"/>
</dbReference>
<feature type="region of interest" description="Disordered" evidence="1">
    <location>
        <begin position="97"/>
        <end position="118"/>
    </location>
</feature>
<evidence type="ECO:0000313" key="3">
    <source>
        <dbReference type="EMBL" id="MBA8805532.1"/>
    </source>
</evidence>
<keyword evidence="4" id="KW-1185">Reference proteome</keyword>
<evidence type="ECO:0008006" key="5">
    <source>
        <dbReference type="Google" id="ProtNLM"/>
    </source>
</evidence>
<dbReference type="AlphaFoldDB" id="A0A7W3J3B1"/>
<name>A0A7W3J3B1_9ACTN</name>
<feature type="chain" id="PRO_5030829324" description="Lipoprotein" evidence="2">
    <location>
        <begin position="20"/>
        <end position="135"/>
    </location>
</feature>
<dbReference type="RefSeq" id="WP_182541253.1">
    <property type="nucleotide sequence ID" value="NZ_JACGXA010000001.1"/>
</dbReference>
<feature type="signal peptide" evidence="2">
    <location>
        <begin position="1"/>
        <end position="19"/>
    </location>
</feature>
<evidence type="ECO:0000256" key="1">
    <source>
        <dbReference type="SAM" id="MobiDB-lite"/>
    </source>
</evidence>
<evidence type="ECO:0000313" key="4">
    <source>
        <dbReference type="Proteomes" id="UP000580910"/>
    </source>
</evidence>
<reference evidence="3 4" key="1">
    <citation type="submission" date="2020-07" db="EMBL/GenBank/DDBJ databases">
        <title>Sequencing the genomes of 1000 actinobacteria strains.</title>
        <authorList>
            <person name="Klenk H.-P."/>
        </authorList>
    </citation>
    <scope>NUCLEOTIDE SEQUENCE [LARGE SCALE GENOMIC DNA]</scope>
    <source>
        <strain evidence="3 4">DSM 21349</strain>
    </source>
</reference>
<keyword evidence="2" id="KW-0732">Signal</keyword>
<protein>
    <recommendedName>
        <fullName evidence="5">Lipoprotein</fullName>
    </recommendedName>
</protein>
<organism evidence="3 4">
    <name type="scientific">Nocardioides ginsengisegetis</name>
    <dbReference type="NCBI Taxonomy" id="661491"/>
    <lineage>
        <taxon>Bacteria</taxon>
        <taxon>Bacillati</taxon>
        <taxon>Actinomycetota</taxon>
        <taxon>Actinomycetes</taxon>
        <taxon>Propionibacteriales</taxon>
        <taxon>Nocardioidaceae</taxon>
        <taxon>Nocardioides</taxon>
    </lineage>
</organism>
<dbReference type="EMBL" id="JACGXA010000001">
    <property type="protein sequence ID" value="MBA8805532.1"/>
    <property type="molecule type" value="Genomic_DNA"/>
</dbReference>